<organism evidence="1 2">
    <name type="scientific">Klebsiella phage vB_KpnS-Carvaje</name>
    <dbReference type="NCBI Taxonomy" id="2900314"/>
    <lineage>
        <taxon>Viruses</taxon>
        <taxon>Duplodnaviria</taxon>
        <taxon>Heunggongvirae</taxon>
        <taxon>Uroviricota</taxon>
        <taxon>Caudoviricetes</taxon>
        <taxon>Carvajevirus</taxon>
        <taxon>Carvajevirus carvaje</taxon>
    </lineage>
</organism>
<gene>
    <name evidence="1" type="ORF">vBKpnSCarvaje_0003</name>
</gene>
<evidence type="ECO:0008006" key="3">
    <source>
        <dbReference type="Google" id="ProtNLM"/>
    </source>
</evidence>
<name>A0AAE8Z2P2_9CAUD</name>
<proteinExistence type="predicted"/>
<accession>A0AAE8Z2P2</accession>
<protein>
    <recommendedName>
        <fullName evidence="3">Phosphoadenosine phosphosulfate reductase</fullName>
    </recommendedName>
</protein>
<dbReference type="Gene3D" id="3.40.50.620">
    <property type="entry name" value="HUPs"/>
    <property type="match status" value="1"/>
</dbReference>
<sequence length="239" mass="27309">MKSFFCDTGSEFPHTYRFIKYLKKWCADRNWSKVVVLYKTDKRGFPLSVIGTAEAANDLPAAAFGSKSCSLRFKKETADKYFNNHPQAWKAWGVKGKGRDLSTHTGTILRIVGINADEPNRAAKWQPEDKWCQVFPLFDWDIGEKESDAVEEVGLYYPGKSSCYCCPHLTGSEIHMLYTMYPAHYHRVQQLEANYQKHKMTPESTIIGLCRGKTLEQKHNEYLQCGIDRAEGGKCEACK</sequence>
<dbReference type="InterPro" id="IPR014729">
    <property type="entry name" value="Rossmann-like_a/b/a_fold"/>
</dbReference>
<dbReference type="EMBL" id="OL604152">
    <property type="protein sequence ID" value="UJQ43967.1"/>
    <property type="molecule type" value="Genomic_DNA"/>
</dbReference>
<reference evidence="1" key="1">
    <citation type="submission" date="2021-11" db="EMBL/GenBank/DDBJ databases">
        <authorList>
            <person name="Sousa J."/>
            <person name="Sillankorva S."/>
            <person name="Faustino A."/>
            <person name="Carvalho C."/>
        </authorList>
    </citation>
    <scope>NUCLEOTIDE SEQUENCE</scope>
</reference>
<keyword evidence="2" id="KW-1185">Reference proteome</keyword>
<reference evidence="1" key="2">
    <citation type="journal article" date="2022" name="Curr. Genet.">
        <title>Suggestion for a new bacteriophage genus for the Klebsiella pneumoniae phage vB_KpnS-Carvaje.</title>
        <authorList>
            <person name="Sousa J.C."/>
            <person name="Sillankorva S."/>
            <person name="Faustino A."/>
            <person name="Carvalho C.M."/>
        </authorList>
    </citation>
    <scope>NUCLEOTIDE SEQUENCE</scope>
</reference>
<evidence type="ECO:0000313" key="1">
    <source>
        <dbReference type="EMBL" id="UJQ43967.1"/>
    </source>
</evidence>
<evidence type="ECO:0000313" key="2">
    <source>
        <dbReference type="Proteomes" id="UP000829649"/>
    </source>
</evidence>
<dbReference type="Proteomes" id="UP000829649">
    <property type="component" value="Segment"/>
</dbReference>